<gene>
    <name evidence="1" type="ORF">AB8Z38_02330</name>
</gene>
<dbReference type="GO" id="GO:0006281">
    <property type="term" value="P:DNA repair"/>
    <property type="evidence" value="ECO:0007669"/>
    <property type="project" value="InterPro"/>
</dbReference>
<dbReference type="RefSeq" id="WP_369722920.1">
    <property type="nucleotide sequence ID" value="NZ_CP165734.1"/>
</dbReference>
<dbReference type="SUPFAM" id="SSF48150">
    <property type="entry name" value="DNA-glycosylase"/>
    <property type="match status" value="1"/>
</dbReference>
<dbReference type="InterPro" id="IPR011257">
    <property type="entry name" value="DNA_glycosylase"/>
</dbReference>
<evidence type="ECO:0000313" key="1">
    <source>
        <dbReference type="EMBL" id="XDV58397.1"/>
    </source>
</evidence>
<evidence type="ECO:0008006" key="2">
    <source>
        <dbReference type="Google" id="ProtNLM"/>
    </source>
</evidence>
<dbReference type="InterPro" id="IPR023170">
    <property type="entry name" value="HhH_base_excis_C"/>
</dbReference>
<dbReference type="Gene3D" id="1.10.1670.10">
    <property type="entry name" value="Helix-hairpin-Helix base-excision DNA repair enzymes (C-terminal)"/>
    <property type="match status" value="1"/>
</dbReference>
<name>A0AB39XKZ6_9BRAD</name>
<dbReference type="AlphaFoldDB" id="A0AB39XKZ6"/>
<organism evidence="1">
    <name type="scientific">Bradyrhizobium sp. LLZ17</name>
    <dbReference type="NCBI Taxonomy" id="3239388"/>
    <lineage>
        <taxon>Bacteria</taxon>
        <taxon>Pseudomonadati</taxon>
        <taxon>Pseudomonadota</taxon>
        <taxon>Alphaproteobacteria</taxon>
        <taxon>Hyphomicrobiales</taxon>
        <taxon>Nitrobacteraceae</taxon>
        <taxon>Bradyrhizobium</taxon>
    </lineage>
</organism>
<protein>
    <recommendedName>
        <fullName evidence="2">HhH-GPD domain-containing protein</fullName>
    </recommendedName>
</protein>
<dbReference type="EMBL" id="CP165734">
    <property type="protein sequence ID" value="XDV58397.1"/>
    <property type="molecule type" value="Genomic_DNA"/>
</dbReference>
<accession>A0AB39XKZ6</accession>
<dbReference type="Gene3D" id="1.10.340.30">
    <property type="entry name" value="Hypothetical protein, domain 2"/>
    <property type="match status" value="1"/>
</dbReference>
<dbReference type="GO" id="GO:0003824">
    <property type="term" value="F:catalytic activity"/>
    <property type="evidence" value="ECO:0007669"/>
    <property type="project" value="InterPro"/>
</dbReference>
<sequence>MVEGVETDDYRTSRGLLSVIRRDDKKHARTDADVAKEYDDFPIVSCRDEINAPHSPRSLAIKIVEDNVPAWATHAAIRAVLVKRLTLVRSAERTTKPPETALPLSSIGEASPSKIVDTLLTFGRSLARPEWEPKFAPTPDTGANEFLRSNALAFLCAVIADQGMPAERAWYLPYGLYRRLGHLDPSRIVADQAAVEAAVRGPPSLHRFPKKYAEWIVAGATRVLDQYGGDASRVWTGKPTAREVFERLDQFEGIGQKKAAMAVEILERDLSIPISAMGGSDVAYDVHVRRVFLRTGLAQRDELDHIISVARTLRPERPGEIDMPTWRVGRQWCHAGTPDCGACPLDAVCPKIISRNPLRAQP</sequence>
<reference evidence="1" key="1">
    <citation type="submission" date="2024-08" db="EMBL/GenBank/DDBJ databases">
        <authorList>
            <person name="Chaddad Z."/>
            <person name="Lamrabet M."/>
            <person name="Bouhnik O."/>
            <person name="Alami S."/>
            <person name="Wipf D."/>
            <person name="Courty P.E."/>
            <person name="Missbah El Idrissi M."/>
        </authorList>
    </citation>
    <scope>NUCLEOTIDE SEQUENCE</scope>
    <source>
        <strain evidence="1">LLZ17</strain>
    </source>
</reference>
<proteinExistence type="predicted"/>